<reference evidence="1 2" key="1">
    <citation type="journal article" date="2013" name="J. Biotechnol.">
        <title>Genome sequence of Corynebacterium pseudotuberculosis biovar equi strain 258 and prediction of antigenic targets to improve biotechnological vaccine production.</title>
        <authorList>
            <person name="Soares S.C."/>
            <person name="Trost E."/>
            <person name="Ramos R.T."/>
            <person name="Carneiro A.R."/>
            <person name="Santos A.R."/>
            <person name="Pinto A.C."/>
            <person name="Barbosa E."/>
            <person name="Aburjaile F."/>
            <person name="Ali A."/>
            <person name="Diniz C.A."/>
            <person name="Hassan S.S."/>
            <person name="Fiaux K."/>
            <person name="Guimaraes L.C."/>
            <person name="Bakhtiar S.M."/>
            <person name="Pereira U."/>
            <person name="Almeida S.S."/>
            <person name="Abreu V.A."/>
            <person name="Rocha F.S."/>
            <person name="Dorella F.A."/>
            <person name="Miyoshi A."/>
            <person name="Silva A."/>
            <person name="Azevedo V."/>
            <person name="Tauch A."/>
        </authorList>
    </citation>
    <scope>NUCLEOTIDE SEQUENCE [LARGE SCALE GENOMIC DNA]</scope>
    <source>
        <strain evidence="1 2">258</strain>
    </source>
</reference>
<dbReference type="RefSeq" id="WP_155719859.1">
    <property type="nucleotide sequence ID" value="NC_017945.3"/>
</dbReference>
<proteinExistence type="predicted"/>
<sequence length="47" mass="5518">MISKLEAEMSEMRGKYYEAVHYIRQLHLAYPDAVDANPVTDELEQDF</sequence>
<dbReference type="AlphaFoldDB" id="A0AAU8RQ59"/>
<name>A0AAU8RQ59_CORPS</name>
<organism evidence="1 2">
    <name type="scientific">Corynebacterium pseudotuberculosis 258</name>
    <dbReference type="NCBI Taxonomy" id="1168865"/>
    <lineage>
        <taxon>Bacteria</taxon>
        <taxon>Bacillati</taxon>
        <taxon>Actinomycetota</taxon>
        <taxon>Actinomycetes</taxon>
        <taxon>Mycobacteriales</taxon>
        <taxon>Corynebacteriaceae</taxon>
        <taxon>Corynebacterium</taxon>
    </lineage>
</organism>
<evidence type="ECO:0000313" key="2">
    <source>
        <dbReference type="Proteomes" id="UP000006465"/>
    </source>
</evidence>
<evidence type="ECO:0000313" key="1">
    <source>
        <dbReference type="EMBL" id="AJF93888.1"/>
    </source>
</evidence>
<gene>
    <name evidence="1" type="ORF">CP258_08565</name>
</gene>
<protein>
    <submittedName>
        <fullName evidence="1">Uncharacterized protein</fullName>
    </submittedName>
</protein>
<dbReference type="KEGG" id="coe:CP258_08565"/>
<dbReference type="EMBL" id="CP003540">
    <property type="protein sequence ID" value="AJF93888.1"/>
    <property type="molecule type" value="Genomic_DNA"/>
</dbReference>
<dbReference type="Proteomes" id="UP000006465">
    <property type="component" value="Chromosome"/>
</dbReference>
<accession>A0AAU8RQ59</accession>